<proteinExistence type="predicted"/>
<dbReference type="Proteomes" id="UP000502415">
    <property type="component" value="Chromosome"/>
</dbReference>
<evidence type="ECO:0000256" key="1">
    <source>
        <dbReference type="SAM" id="MobiDB-lite"/>
    </source>
</evidence>
<feature type="region of interest" description="Disordered" evidence="1">
    <location>
        <begin position="1"/>
        <end position="60"/>
    </location>
</feature>
<sequence>MANDRHTQQDRQQEQEQGARQDGSGSAAIDGLANKKPEELTPDELRLMADTMPGDGPGDD</sequence>
<dbReference type="EMBL" id="CP051685">
    <property type="protein sequence ID" value="QJD99300.1"/>
    <property type="molecule type" value="Genomic_DNA"/>
</dbReference>
<organism evidence="2 3">
    <name type="scientific">Massilia forsythiae</name>
    <dbReference type="NCBI Taxonomy" id="2728020"/>
    <lineage>
        <taxon>Bacteria</taxon>
        <taxon>Pseudomonadati</taxon>
        <taxon>Pseudomonadota</taxon>
        <taxon>Betaproteobacteria</taxon>
        <taxon>Burkholderiales</taxon>
        <taxon>Oxalobacteraceae</taxon>
        <taxon>Telluria group</taxon>
        <taxon>Massilia</taxon>
    </lineage>
</organism>
<reference evidence="2 3" key="1">
    <citation type="submission" date="2020-04" db="EMBL/GenBank/DDBJ databases">
        <title>Genome sequencing of novel species.</title>
        <authorList>
            <person name="Heo J."/>
            <person name="Kim S.-J."/>
            <person name="Kim J.-S."/>
            <person name="Hong S.-B."/>
            <person name="Kwon S.-W."/>
        </authorList>
    </citation>
    <scope>NUCLEOTIDE SEQUENCE [LARGE SCALE GENOMIC DNA]</scope>
    <source>
        <strain evidence="2 3">GN2-R2</strain>
    </source>
</reference>
<evidence type="ECO:0000313" key="3">
    <source>
        <dbReference type="Proteomes" id="UP000502415"/>
    </source>
</evidence>
<keyword evidence="3" id="KW-1185">Reference proteome</keyword>
<feature type="compositionally biased region" description="Basic and acidic residues" evidence="1">
    <location>
        <begin position="1"/>
        <end position="19"/>
    </location>
</feature>
<dbReference type="RefSeq" id="WP_169434197.1">
    <property type="nucleotide sequence ID" value="NZ_CP051685.1"/>
</dbReference>
<accession>A0A7Z2VU93</accession>
<feature type="compositionally biased region" description="Basic and acidic residues" evidence="1">
    <location>
        <begin position="33"/>
        <end position="47"/>
    </location>
</feature>
<evidence type="ECO:0000313" key="2">
    <source>
        <dbReference type="EMBL" id="QJD99300.1"/>
    </source>
</evidence>
<dbReference type="KEGG" id="mfy:HH212_04000"/>
<name>A0A7Z2VU93_9BURK</name>
<gene>
    <name evidence="2" type="ORF">HH212_04000</name>
</gene>
<protein>
    <submittedName>
        <fullName evidence="2">Uncharacterized protein</fullName>
    </submittedName>
</protein>
<dbReference type="AlphaFoldDB" id="A0A7Z2VU93"/>